<dbReference type="EMBL" id="JABFNT010000018">
    <property type="protein sequence ID" value="NOJ78192.1"/>
    <property type="molecule type" value="Genomic_DNA"/>
</dbReference>
<dbReference type="Proteomes" id="UP000533080">
    <property type="component" value="Unassembled WGS sequence"/>
</dbReference>
<reference evidence="2 3" key="1">
    <citation type="submission" date="2020-05" db="EMBL/GenBank/DDBJ databases">
        <authorList>
            <person name="Whitworth D."/>
        </authorList>
    </citation>
    <scope>NUCLEOTIDE SEQUENCE [LARGE SCALE GENOMIC DNA]</scope>
    <source>
        <strain evidence="2 3">AM005</strain>
    </source>
</reference>
<dbReference type="AlphaFoldDB" id="A0A7Y4MQ94"/>
<feature type="transmembrane region" description="Helical" evidence="1">
    <location>
        <begin position="20"/>
        <end position="39"/>
    </location>
</feature>
<accession>A0A7Y4MQ94</accession>
<keyword evidence="1" id="KW-1133">Transmembrane helix</keyword>
<evidence type="ECO:0000313" key="2">
    <source>
        <dbReference type="EMBL" id="NOJ78192.1"/>
    </source>
</evidence>
<organism evidence="2 3">
    <name type="scientific">Myxococcus xanthus</name>
    <dbReference type="NCBI Taxonomy" id="34"/>
    <lineage>
        <taxon>Bacteria</taxon>
        <taxon>Pseudomonadati</taxon>
        <taxon>Myxococcota</taxon>
        <taxon>Myxococcia</taxon>
        <taxon>Myxococcales</taxon>
        <taxon>Cystobacterineae</taxon>
        <taxon>Myxococcaceae</taxon>
        <taxon>Myxococcus</taxon>
    </lineage>
</organism>
<sequence length="144" mass="16240">MTGRDAEPNGRQVFRPRRVLAAAMAAAGLLWVAVLVYLLRFFDEVPLKTFLSAGFFVLFFAVSLMYYGRTHIVVDARGLTYRGMVRTRRFTFADIRKLDVLPGPVTVYAIRGKAGLVHFTSFFRHHRQLARLLVERAGLGPIPG</sequence>
<comment type="caution">
    <text evidence="2">The sequence shown here is derived from an EMBL/GenBank/DDBJ whole genome shotgun (WGS) entry which is preliminary data.</text>
</comment>
<feature type="transmembrane region" description="Helical" evidence="1">
    <location>
        <begin position="45"/>
        <end position="67"/>
    </location>
</feature>
<gene>
    <name evidence="2" type="ORF">HNV28_07540</name>
</gene>
<keyword evidence="1" id="KW-0472">Membrane</keyword>
<evidence type="ECO:0000313" key="3">
    <source>
        <dbReference type="Proteomes" id="UP000533080"/>
    </source>
</evidence>
<keyword evidence="1" id="KW-0812">Transmembrane</keyword>
<name>A0A7Y4MQ94_MYXXA</name>
<dbReference type="RefSeq" id="WP_171440628.1">
    <property type="nucleotide sequence ID" value="NZ_JABFNS010000071.1"/>
</dbReference>
<protein>
    <submittedName>
        <fullName evidence="2">PH domain-containing protein</fullName>
    </submittedName>
</protein>
<proteinExistence type="predicted"/>
<evidence type="ECO:0000256" key="1">
    <source>
        <dbReference type="SAM" id="Phobius"/>
    </source>
</evidence>